<dbReference type="InterPro" id="IPR036291">
    <property type="entry name" value="NAD(P)-bd_dom_sf"/>
</dbReference>
<evidence type="ECO:0000313" key="1">
    <source>
        <dbReference type="EMBL" id="CDP90870.1"/>
    </source>
</evidence>
<gene>
    <name evidence="1" type="ORF">Bm45</name>
    <name evidence="1" type="ORF">BM_Bm45</name>
</gene>
<dbReference type="SUPFAM" id="SSF51735">
    <property type="entry name" value="NAD(P)-binding Rossmann-fold domains"/>
    <property type="match status" value="1"/>
</dbReference>
<reference evidence="1" key="2">
    <citation type="submission" date="2012-12" db="EMBL/GenBank/DDBJ databases">
        <authorList>
            <person name="Gao Y.W."/>
            <person name="Fan S.T."/>
            <person name="Sun H.T."/>
            <person name="Wang Z."/>
            <person name="Gao X.L."/>
            <person name="Li Y.G."/>
            <person name="Wang T.C."/>
            <person name="Zhang K."/>
            <person name="Xu W.W."/>
            <person name="Yu Z.J."/>
            <person name="Xia X.Z."/>
        </authorList>
    </citation>
    <scope>NUCLEOTIDE SEQUENCE</scope>
    <source>
        <strain evidence="1">FR3</strain>
    </source>
</reference>
<reference evidence="1" key="1">
    <citation type="journal article" date="2007" name="Science">
        <title>Draft genome of the filarial nematode parasite Brugia malayi.</title>
        <authorList>
            <person name="Ghedin E."/>
            <person name="Wang S."/>
            <person name="Spiro D."/>
            <person name="Caler E."/>
            <person name="Zhao Q."/>
            <person name="Crabtree J."/>
            <person name="Allen J.E."/>
            <person name="Delcher A.L."/>
            <person name="Guiliano D.B."/>
            <person name="Miranda-Saavedra D."/>
            <person name="Angiuoli S.V."/>
            <person name="Creasy T."/>
            <person name="Amedeo P."/>
            <person name="Haas B."/>
            <person name="El-Sayed N.M."/>
            <person name="Wortman J.R."/>
            <person name="Feldblyum T."/>
            <person name="Tallon L."/>
            <person name="Schatz M."/>
            <person name="Shumway M."/>
            <person name="Koo H."/>
            <person name="Salzberg S.L."/>
            <person name="Schobel S."/>
            <person name="Pertea M."/>
            <person name="Pop M."/>
            <person name="White O."/>
            <person name="Barton G.J."/>
            <person name="Carlow C.K."/>
            <person name="Crawford M.J."/>
            <person name="Daub J."/>
            <person name="Dimmic M.W."/>
            <person name="Estes C.F."/>
            <person name="Foster J.M."/>
            <person name="Ganatra M."/>
            <person name="Gregory W.F."/>
            <person name="Johnson N.M."/>
            <person name="Jin J."/>
            <person name="Komuniecki R."/>
            <person name="Korf I."/>
            <person name="Kumar S."/>
            <person name="Laney S."/>
            <person name="Li B.W."/>
            <person name="Li W."/>
            <person name="Lindblom T.H."/>
            <person name="Lustigman S."/>
            <person name="Ma D."/>
            <person name="Maina C.V."/>
            <person name="Martin D.M."/>
            <person name="McCarter J.P."/>
            <person name="McReynolds L."/>
            <person name="Mitreva M."/>
            <person name="Nutman T.B."/>
            <person name="Parkinson J."/>
            <person name="Peregrin-Alvarez J.M."/>
            <person name="Poole C."/>
            <person name="Ren Q."/>
            <person name="Saunders L."/>
            <person name="Sluder A.E."/>
            <person name="Smith K."/>
            <person name="Stanke M."/>
            <person name="Unnasch T.R."/>
            <person name="Ware J."/>
            <person name="Wei A.D."/>
            <person name="Weil G."/>
            <person name="Williams D.J."/>
            <person name="Zhang Y."/>
            <person name="Williams S.A."/>
            <person name="Fraser-Liggett C."/>
            <person name="Slatko B."/>
            <person name="Blaxter M.L."/>
            <person name="Scott A.L."/>
        </authorList>
    </citation>
    <scope>NUCLEOTIDE SEQUENCE</scope>
    <source>
        <strain evidence="1">FR3</strain>
    </source>
</reference>
<dbReference type="AlphaFoldDB" id="A0A0J9XLA3"/>
<organism evidence="1">
    <name type="scientific">Brugia malayi</name>
    <name type="common">Filarial nematode worm</name>
    <dbReference type="NCBI Taxonomy" id="6279"/>
    <lineage>
        <taxon>Eukaryota</taxon>
        <taxon>Metazoa</taxon>
        <taxon>Ecdysozoa</taxon>
        <taxon>Nematoda</taxon>
        <taxon>Chromadorea</taxon>
        <taxon>Rhabditida</taxon>
        <taxon>Spirurina</taxon>
        <taxon>Spiruromorpha</taxon>
        <taxon>Filarioidea</taxon>
        <taxon>Onchocercidae</taxon>
        <taxon>Brugia</taxon>
    </lineage>
</organism>
<dbReference type="OMA" id="AQHLIFC"/>
<proteinExistence type="predicted"/>
<dbReference type="EMBL" id="LN854889">
    <property type="protein sequence ID" value="CDP90870.1"/>
    <property type="molecule type" value="Genomic_DNA"/>
</dbReference>
<sequence>MTTIEEVVAITGGSGFLAQHLIFCLQRDNHLESTVVEIRTIDRNSFSKFLGKEKE</sequence>
<accession>A0A0J9XLA3</accession>
<protein>
    <submittedName>
        <fullName evidence="1">Bm45</fullName>
    </submittedName>
</protein>
<name>A0A0J9XLA3_BRUMA</name>